<reference evidence="1" key="1">
    <citation type="journal article" date="2014" name="Front. Microbiol.">
        <title>High frequency of phylogenetically diverse reductive dehalogenase-homologous genes in deep subseafloor sedimentary metagenomes.</title>
        <authorList>
            <person name="Kawai M."/>
            <person name="Futagami T."/>
            <person name="Toyoda A."/>
            <person name="Takaki Y."/>
            <person name="Nishi S."/>
            <person name="Hori S."/>
            <person name="Arai W."/>
            <person name="Tsubouchi T."/>
            <person name="Morono Y."/>
            <person name="Uchiyama I."/>
            <person name="Ito T."/>
            <person name="Fujiyama A."/>
            <person name="Inagaki F."/>
            <person name="Takami H."/>
        </authorList>
    </citation>
    <scope>NUCLEOTIDE SEQUENCE</scope>
    <source>
        <strain evidence="1">Expedition CK06-06</strain>
    </source>
</reference>
<protein>
    <submittedName>
        <fullName evidence="1">Uncharacterized protein</fullName>
    </submittedName>
</protein>
<feature type="non-terminal residue" evidence="1">
    <location>
        <position position="57"/>
    </location>
</feature>
<gene>
    <name evidence="1" type="ORF">S01H4_57914</name>
</gene>
<dbReference type="AlphaFoldDB" id="X1CT00"/>
<evidence type="ECO:0000313" key="1">
    <source>
        <dbReference type="EMBL" id="GAH10922.1"/>
    </source>
</evidence>
<name>X1CT00_9ZZZZ</name>
<dbReference type="EMBL" id="BART01033773">
    <property type="protein sequence ID" value="GAH10922.1"/>
    <property type="molecule type" value="Genomic_DNA"/>
</dbReference>
<accession>X1CT00</accession>
<comment type="caution">
    <text evidence="1">The sequence shown here is derived from an EMBL/GenBank/DDBJ whole genome shotgun (WGS) entry which is preliminary data.</text>
</comment>
<organism evidence="1">
    <name type="scientific">marine sediment metagenome</name>
    <dbReference type="NCBI Taxonomy" id="412755"/>
    <lineage>
        <taxon>unclassified sequences</taxon>
        <taxon>metagenomes</taxon>
        <taxon>ecological metagenomes</taxon>
    </lineage>
</organism>
<proteinExistence type="predicted"/>
<sequence>MAELQSLAVYAIDAMVSTLGKDVLDNIIFGTKIHREIEFRSAAPLDEDGDESDESDT</sequence>